<evidence type="ECO:0000313" key="4">
    <source>
        <dbReference type="Proteomes" id="UP000613030"/>
    </source>
</evidence>
<dbReference type="Proteomes" id="UP000613030">
    <property type="component" value="Unassembled WGS sequence"/>
</dbReference>
<dbReference type="PANTHER" id="PTHR12128">
    <property type="entry name" value="DIHYDRODIPICOLINATE SYNTHASE"/>
    <property type="match status" value="1"/>
</dbReference>
<evidence type="ECO:0000313" key="3">
    <source>
        <dbReference type="EMBL" id="MBL0743713.1"/>
    </source>
</evidence>
<comment type="caution">
    <text evidence="3">The sequence shown here is derived from an EMBL/GenBank/DDBJ whole genome shotgun (WGS) entry which is preliminary data.</text>
</comment>
<gene>
    <name evidence="3" type="ORF">JI741_20955</name>
</gene>
<dbReference type="SUPFAM" id="SSF51569">
    <property type="entry name" value="Aldolase"/>
    <property type="match status" value="1"/>
</dbReference>
<dbReference type="Pfam" id="PF00701">
    <property type="entry name" value="DHDPS"/>
    <property type="match status" value="1"/>
</dbReference>
<comment type="similarity">
    <text evidence="1">Belongs to the DapA family.</text>
</comment>
<dbReference type="EMBL" id="JAERRB010000008">
    <property type="protein sequence ID" value="MBL0743713.1"/>
    <property type="molecule type" value="Genomic_DNA"/>
</dbReference>
<evidence type="ECO:0000256" key="2">
    <source>
        <dbReference type="ARBA" id="ARBA00023239"/>
    </source>
</evidence>
<proteinExistence type="inferred from homology"/>
<dbReference type="InterPro" id="IPR013785">
    <property type="entry name" value="Aldolase_TIM"/>
</dbReference>
<reference evidence="3 4" key="1">
    <citation type="submission" date="2021-01" db="EMBL/GenBank/DDBJ databases">
        <title>Chryseolinea sp. Jin1 Genome sequencing and assembly.</title>
        <authorList>
            <person name="Kim I."/>
        </authorList>
    </citation>
    <scope>NUCLEOTIDE SEQUENCE [LARGE SCALE GENOMIC DNA]</scope>
    <source>
        <strain evidence="3 4">Jin1</strain>
    </source>
</reference>
<protein>
    <submittedName>
        <fullName evidence="3">Dihydrodipicolinate synthase family protein</fullName>
    </submittedName>
</protein>
<dbReference type="Gene3D" id="3.20.20.70">
    <property type="entry name" value="Aldolase class I"/>
    <property type="match status" value="1"/>
</dbReference>
<organism evidence="3 4">
    <name type="scientific">Chryseolinea lacunae</name>
    <dbReference type="NCBI Taxonomy" id="2801331"/>
    <lineage>
        <taxon>Bacteria</taxon>
        <taxon>Pseudomonadati</taxon>
        <taxon>Bacteroidota</taxon>
        <taxon>Cytophagia</taxon>
        <taxon>Cytophagales</taxon>
        <taxon>Fulvivirgaceae</taxon>
        <taxon>Chryseolinea</taxon>
    </lineage>
</organism>
<name>A0ABS1KWY4_9BACT</name>
<sequence>MKDEGSNRRSFLRKVAVLTSLSHVSLEAFSNALQPGLADAGTTVFAGDEKKFVPVMLTPFTPDLKIDYTALTKLIEFYRNCGVKGFFSNCLSSEMYQLDPEERIALVRHVVKQVNGAMPVVATGSFGESIEERAAFTKRMYDTGVNAVILITSHFAKEDENDDVFKKNVEKFLKLTGNIPLGTYECPSPYKRVLTPATLKFLLDTNRFVYHKDTNLDLDKVKAKLAVAKGSKLEFYDAHTPNTMYSLQAGARGMSAIAGNFYPDIFGWMCKNVNNPDKQEDVKWLQSELTRADAIISNVYPNSAKYFLQKRGLPIEPVSRTTKTLLSASDKQTLDGVYASFLQWQERLGMPAKF</sequence>
<accession>A0ABS1KWY4</accession>
<keyword evidence="2" id="KW-0456">Lyase</keyword>
<dbReference type="CDD" id="cd00408">
    <property type="entry name" value="DHDPS-like"/>
    <property type="match status" value="1"/>
</dbReference>
<dbReference type="SMART" id="SM01130">
    <property type="entry name" value="DHDPS"/>
    <property type="match status" value="1"/>
</dbReference>
<evidence type="ECO:0000256" key="1">
    <source>
        <dbReference type="ARBA" id="ARBA00007592"/>
    </source>
</evidence>
<dbReference type="InterPro" id="IPR002220">
    <property type="entry name" value="DapA-like"/>
</dbReference>
<dbReference type="RefSeq" id="WP_202013112.1">
    <property type="nucleotide sequence ID" value="NZ_JAERRB010000008.1"/>
</dbReference>
<keyword evidence="4" id="KW-1185">Reference proteome</keyword>
<dbReference type="PANTHER" id="PTHR12128:SF66">
    <property type="entry name" value="4-HYDROXY-2-OXOGLUTARATE ALDOLASE, MITOCHONDRIAL"/>
    <property type="match status" value="1"/>
</dbReference>